<comment type="caution">
    <text evidence="2">The sequence shown here is derived from an EMBL/GenBank/DDBJ whole genome shotgun (WGS) entry which is preliminary data.</text>
</comment>
<dbReference type="InterPro" id="IPR038883">
    <property type="entry name" value="AN11006-like"/>
</dbReference>
<feature type="region of interest" description="Disordered" evidence="1">
    <location>
        <begin position="1"/>
        <end position="70"/>
    </location>
</feature>
<feature type="compositionally biased region" description="Low complexity" evidence="1">
    <location>
        <begin position="23"/>
        <end position="39"/>
    </location>
</feature>
<sequence length="385" mass="42304">MGKKTLKKAQVVRPRLSRPIAGPASPAPALLPSALTTPSRSRLPSALTSTIPSAYTSEDEDDGPPAKYDASTIPIAGLRLTGQVPDVENQPTDGTPATASTAENVVTAETEADVDLEGKGKEPAKPVQPFRFLDLPSELRVKVYGYHFQGVDPVTDLTPDNYRKVFRKLLLLRTCRTIYREASYYFYSRHIFRIFPTHPGRFFKTRRPLLARLKQHQRSAMTTLELRLGPGFNKPPKCWVVQRKLGLKECVNVRTVHVFVQLDPSVSWLDGFRKAGFYEMFSSSLLNDILAELPNVDTIEFDGYESVRKNCPIMEALQAVVREHALRVTWGPKNGWTATSDNAANMKAMHGGGSGRVVINLGGNTVDGLGPGSIIAYGNGIVSVA</sequence>
<dbReference type="PANTHER" id="PTHR42085">
    <property type="entry name" value="F-BOX DOMAIN-CONTAINING PROTEIN"/>
    <property type="match status" value="1"/>
</dbReference>
<dbReference type="PANTHER" id="PTHR42085:SF2">
    <property type="entry name" value="F-BOX DOMAIN-CONTAINING PROTEIN"/>
    <property type="match status" value="1"/>
</dbReference>
<keyword evidence="3" id="KW-1185">Reference proteome</keyword>
<accession>A0ABP0DJ27</accession>
<evidence type="ECO:0000313" key="3">
    <source>
        <dbReference type="Proteomes" id="UP001642502"/>
    </source>
</evidence>
<proteinExistence type="predicted"/>
<evidence type="ECO:0000313" key="2">
    <source>
        <dbReference type="EMBL" id="CAK7267641.1"/>
    </source>
</evidence>
<reference evidence="2 3" key="1">
    <citation type="submission" date="2024-01" db="EMBL/GenBank/DDBJ databases">
        <authorList>
            <person name="Allen C."/>
            <person name="Tagirdzhanova G."/>
        </authorList>
    </citation>
    <scope>NUCLEOTIDE SEQUENCE [LARGE SCALE GENOMIC DNA]</scope>
    <source>
        <strain evidence="2 3">CBS 119000</strain>
    </source>
</reference>
<evidence type="ECO:0000256" key="1">
    <source>
        <dbReference type="SAM" id="MobiDB-lite"/>
    </source>
</evidence>
<feature type="compositionally biased region" description="Polar residues" evidence="1">
    <location>
        <begin position="40"/>
        <end position="56"/>
    </location>
</feature>
<dbReference type="EMBL" id="CAWUON010000029">
    <property type="protein sequence ID" value="CAK7267641.1"/>
    <property type="molecule type" value="Genomic_DNA"/>
</dbReference>
<protein>
    <submittedName>
        <fullName evidence="2">Uncharacterized protein</fullName>
    </submittedName>
</protein>
<organism evidence="2 3">
    <name type="scientific">Sporothrix epigloea</name>
    <dbReference type="NCBI Taxonomy" id="1892477"/>
    <lineage>
        <taxon>Eukaryota</taxon>
        <taxon>Fungi</taxon>
        <taxon>Dikarya</taxon>
        <taxon>Ascomycota</taxon>
        <taxon>Pezizomycotina</taxon>
        <taxon>Sordariomycetes</taxon>
        <taxon>Sordariomycetidae</taxon>
        <taxon>Ophiostomatales</taxon>
        <taxon>Ophiostomataceae</taxon>
        <taxon>Sporothrix</taxon>
    </lineage>
</organism>
<dbReference type="Proteomes" id="UP001642502">
    <property type="component" value="Unassembled WGS sequence"/>
</dbReference>
<name>A0ABP0DJ27_9PEZI</name>
<gene>
    <name evidence="2" type="ORF">SEPCBS119000_002657</name>
</gene>